<feature type="non-terminal residue" evidence="8">
    <location>
        <position position="173"/>
    </location>
</feature>
<evidence type="ECO:0000256" key="2">
    <source>
        <dbReference type="ARBA" id="ARBA00010988"/>
    </source>
</evidence>
<evidence type="ECO:0000256" key="4">
    <source>
        <dbReference type="ARBA" id="ARBA00023034"/>
    </source>
</evidence>
<keyword evidence="5 6" id="KW-0472">Membrane</keyword>
<dbReference type="GO" id="GO:0070836">
    <property type="term" value="P:caveola assembly"/>
    <property type="evidence" value="ECO:0007669"/>
    <property type="project" value="InterPro"/>
</dbReference>
<dbReference type="PANTHER" id="PTHR10844">
    <property type="entry name" value="CAVEOLIN"/>
    <property type="match status" value="1"/>
</dbReference>
<feature type="non-terminal residue" evidence="8">
    <location>
        <position position="1"/>
    </location>
</feature>
<protein>
    <recommendedName>
        <fullName evidence="6">Caveolin</fullName>
    </recommendedName>
</protein>
<keyword evidence="4 6" id="KW-0333">Golgi apparatus</keyword>
<organism evidence="8">
    <name type="scientific">Ixodes ricinus</name>
    <name type="common">Common tick</name>
    <name type="synonym">Acarus ricinus</name>
    <dbReference type="NCBI Taxonomy" id="34613"/>
    <lineage>
        <taxon>Eukaryota</taxon>
        <taxon>Metazoa</taxon>
        <taxon>Ecdysozoa</taxon>
        <taxon>Arthropoda</taxon>
        <taxon>Chelicerata</taxon>
        <taxon>Arachnida</taxon>
        <taxon>Acari</taxon>
        <taxon>Parasitiformes</taxon>
        <taxon>Ixodida</taxon>
        <taxon>Ixodoidea</taxon>
        <taxon>Ixodidae</taxon>
        <taxon>Ixodinae</taxon>
        <taxon>Ixodes</taxon>
    </lineage>
</organism>
<dbReference type="InterPro" id="IPR001612">
    <property type="entry name" value="Caveolin"/>
</dbReference>
<keyword evidence="7" id="KW-0812">Transmembrane</keyword>
<dbReference type="GO" id="GO:0005901">
    <property type="term" value="C:caveola"/>
    <property type="evidence" value="ECO:0007669"/>
    <property type="project" value="UniProtKB-SubCell"/>
</dbReference>
<comment type="similarity">
    <text evidence="2 6">Belongs to the caveolin family.</text>
</comment>
<dbReference type="Pfam" id="PF01146">
    <property type="entry name" value="Caveolin"/>
    <property type="match status" value="1"/>
</dbReference>
<sequence>VNLVFEDVLAEPDASHGFDAAWKLTYLVFSTTRLWCYRLLSALLALPCGLTWGLLFSILSLLHVWLFTPLLRVFDVLLHVLHRVWGGPGSDPCWTRSSSPSGRVASDVRVTRTQVYPKNDFASDPLRVPTSAREGHPGYPSLSPAAFPLFLEVRRCYFRPCISSALRRYCHGP</sequence>
<evidence type="ECO:0000256" key="7">
    <source>
        <dbReference type="SAM" id="Phobius"/>
    </source>
</evidence>
<dbReference type="AlphaFoldDB" id="V5HLX9"/>
<accession>V5HLX9</accession>
<proteinExistence type="evidence at transcript level"/>
<keyword evidence="3 6" id="KW-1003">Cell membrane</keyword>
<evidence type="ECO:0000256" key="1">
    <source>
        <dbReference type="ARBA" id="ARBA00004202"/>
    </source>
</evidence>
<comment type="function">
    <text evidence="6">May act as a scaffolding protein within caveolar membranes. Interacts directly with G-protein alpha subunits and can functionally regulate their activity.</text>
</comment>
<evidence type="ECO:0000256" key="3">
    <source>
        <dbReference type="ARBA" id="ARBA00022475"/>
    </source>
</evidence>
<name>V5HLX9_IXORI</name>
<dbReference type="EMBL" id="GANP01009905">
    <property type="protein sequence ID" value="JAB74563.1"/>
    <property type="molecule type" value="mRNA"/>
</dbReference>
<dbReference type="GO" id="GO:0060090">
    <property type="term" value="F:molecular adaptor activity"/>
    <property type="evidence" value="ECO:0007669"/>
    <property type="project" value="TreeGrafter"/>
</dbReference>
<comment type="subcellular location">
    <subcellularLocation>
        <location evidence="1 6">Cell membrane</location>
        <topology evidence="1 6">Peripheral membrane protein</topology>
    </subcellularLocation>
    <subcellularLocation>
        <location evidence="6">Golgi apparatus membrane</location>
        <topology evidence="6">Peripheral membrane protein</topology>
    </subcellularLocation>
    <subcellularLocation>
        <location evidence="6">Membrane</location>
        <location evidence="6">Caveola</location>
        <topology evidence="6">Peripheral membrane protein</topology>
    </subcellularLocation>
</comment>
<keyword evidence="7" id="KW-1133">Transmembrane helix</keyword>
<evidence type="ECO:0000256" key="5">
    <source>
        <dbReference type="ARBA" id="ARBA00023136"/>
    </source>
</evidence>
<evidence type="ECO:0000313" key="8">
    <source>
        <dbReference type="EMBL" id="JAB74563.1"/>
    </source>
</evidence>
<dbReference type="GO" id="GO:0000139">
    <property type="term" value="C:Golgi membrane"/>
    <property type="evidence" value="ECO:0007669"/>
    <property type="project" value="UniProtKB-SubCell"/>
</dbReference>
<dbReference type="PANTHER" id="PTHR10844:SF28">
    <property type="entry name" value="CAVEOLIN"/>
    <property type="match status" value="1"/>
</dbReference>
<feature type="transmembrane region" description="Helical" evidence="7">
    <location>
        <begin position="39"/>
        <end position="62"/>
    </location>
</feature>
<evidence type="ECO:0000256" key="6">
    <source>
        <dbReference type="RuleBase" id="RU000680"/>
    </source>
</evidence>
<reference evidence="8" key="1">
    <citation type="journal article" date="2015" name="Sci. Rep.">
        <title>Tissue- and time-dependent transcription in Ixodes ricinus salivary glands and midguts when blood feeding on the vertebrate host.</title>
        <authorList>
            <person name="Kotsyfakis M."/>
            <person name="Schwarz A."/>
            <person name="Erhart J."/>
            <person name="Ribeiro J.M."/>
        </authorList>
    </citation>
    <scope>NUCLEOTIDE SEQUENCE</scope>
    <source>
        <tissue evidence="8">Salivary gland and midgut</tissue>
    </source>
</reference>